<dbReference type="EMBL" id="JAEUXJ010000008">
    <property type="protein sequence ID" value="MBL6457448.1"/>
    <property type="molecule type" value="Genomic_DNA"/>
</dbReference>
<sequence>MDSVTDDAKGIGYRRVEVLTGPGRRRSWSEDEKARIVAETAEPGAKVTEVARRWQVSPQQVFDWRRQARRALVSATPTAGPSFVPVVAEPPAPVPEAAAAPVRQPSSIEVKLAGAVLRIATGTDEALLTTVLRAIRTSAA</sequence>
<dbReference type="InterPro" id="IPR036388">
    <property type="entry name" value="WH-like_DNA-bd_sf"/>
</dbReference>
<name>A0ABS1VAS9_9PROT</name>
<dbReference type="InterPro" id="IPR010921">
    <property type="entry name" value="Trp_repressor/repl_initiator"/>
</dbReference>
<dbReference type="SUPFAM" id="SSF48295">
    <property type="entry name" value="TrpR-like"/>
    <property type="match status" value="1"/>
</dbReference>
<gene>
    <name evidence="2" type="ORF">JMJ55_19120</name>
</gene>
<dbReference type="Proteomes" id="UP000606490">
    <property type="component" value="Unassembled WGS sequence"/>
</dbReference>
<comment type="similarity">
    <text evidence="1">Belongs to the transposase 8 family.</text>
</comment>
<dbReference type="Gene3D" id="1.10.10.10">
    <property type="entry name" value="Winged helix-like DNA-binding domain superfamily/Winged helix DNA-binding domain"/>
    <property type="match status" value="1"/>
</dbReference>
<dbReference type="NCBIfam" id="NF047595">
    <property type="entry name" value="IS66_ISRel24_TnpA"/>
    <property type="match status" value="1"/>
</dbReference>
<dbReference type="PANTHER" id="PTHR37936:SF3">
    <property type="entry name" value="TRANSPOSASE INSC FOR INSERTION ELEMENT IS2A-RELATED"/>
    <property type="match status" value="1"/>
</dbReference>
<proteinExistence type="inferred from homology"/>
<comment type="caution">
    <text evidence="2">The sequence shown here is derived from an EMBL/GenBank/DDBJ whole genome shotgun (WGS) entry which is preliminary data.</text>
</comment>
<dbReference type="Pfam" id="PF01527">
    <property type="entry name" value="HTH_Tnp_1"/>
    <property type="match status" value="1"/>
</dbReference>
<protein>
    <submittedName>
        <fullName evidence="2">Transposase</fullName>
    </submittedName>
</protein>
<dbReference type="InterPro" id="IPR002514">
    <property type="entry name" value="Transposase_8"/>
</dbReference>
<dbReference type="PANTHER" id="PTHR37936">
    <property type="entry name" value="TRANSPOSASE INSC FOR INSERTION ELEMENT IS2A-RELATED"/>
    <property type="match status" value="1"/>
</dbReference>
<keyword evidence="3" id="KW-1185">Reference proteome</keyword>
<reference evidence="2 3" key="1">
    <citation type="submission" date="2021-01" db="EMBL/GenBank/DDBJ databases">
        <title>Belnapia mucosa sp. nov. and Belnapia arida sp. nov., isolated from the Tabernas Desert (Almeria, Spain).</title>
        <authorList>
            <person name="Molina-Menor E."/>
            <person name="Vidal-Verdu A."/>
            <person name="Calonge A."/>
            <person name="Satari L."/>
            <person name="Pereto Magraner J."/>
            <person name="Porcar Miralles M."/>
        </authorList>
    </citation>
    <scope>NUCLEOTIDE SEQUENCE [LARGE SCALE GENOMIC DNA]</scope>
    <source>
        <strain evidence="2 3">T6</strain>
    </source>
</reference>
<accession>A0ABS1VAS9</accession>
<dbReference type="RefSeq" id="WP_202827185.1">
    <property type="nucleotide sequence ID" value="NZ_JAEUXJ010000008.1"/>
</dbReference>
<evidence type="ECO:0000256" key="1">
    <source>
        <dbReference type="ARBA" id="ARBA00009964"/>
    </source>
</evidence>
<evidence type="ECO:0000313" key="2">
    <source>
        <dbReference type="EMBL" id="MBL6457448.1"/>
    </source>
</evidence>
<organism evidence="2 3">
    <name type="scientific">Belnapia mucosa</name>
    <dbReference type="NCBI Taxonomy" id="2804532"/>
    <lineage>
        <taxon>Bacteria</taxon>
        <taxon>Pseudomonadati</taxon>
        <taxon>Pseudomonadota</taxon>
        <taxon>Alphaproteobacteria</taxon>
        <taxon>Acetobacterales</taxon>
        <taxon>Roseomonadaceae</taxon>
        <taxon>Belnapia</taxon>
    </lineage>
</organism>
<evidence type="ECO:0000313" key="3">
    <source>
        <dbReference type="Proteomes" id="UP000606490"/>
    </source>
</evidence>